<proteinExistence type="inferred from homology"/>
<name>A0ABN9L7K3_9NEOB</name>
<dbReference type="InterPro" id="IPR050182">
    <property type="entry name" value="Cytochrome_P450_fam2"/>
</dbReference>
<dbReference type="InterPro" id="IPR001128">
    <property type="entry name" value="Cyt_P450"/>
</dbReference>
<comment type="caution">
    <text evidence="6">The sequence shown here is derived from an EMBL/GenBank/DDBJ whole genome shotgun (WGS) entry which is preliminary data.</text>
</comment>
<dbReference type="PANTHER" id="PTHR24300">
    <property type="entry name" value="CYTOCHROME P450 508A4-RELATED"/>
    <property type="match status" value="1"/>
</dbReference>
<evidence type="ECO:0008006" key="8">
    <source>
        <dbReference type="Google" id="ProtNLM"/>
    </source>
</evidence>
<evidence type="ECO:0000256" key="2">
    <source>
        <dbReference type="ARBA" id="ARBA00010617"/>
    </source>
</evidence>
<keyword evidence="5" id="KW-0472">Membrane</keyword>
<evidence type="ECO:0000313" key="6">
    <source>
        <dbReference type="EMBL" id="CAJ0931589.1"/>
    </source>
</evidence>
<dbReference type="Pfam" id="PF00067">
    <property type="entry name" value="p450"/>
    <property type="match status" value="2"/>
</dbReference>
<gene>
    <name evidence="6" type="ORF">RIMI_LOCUS4768257</name>
</gene>
<dbReference type="PANTHER" id="PTHR24300:SF375">
    <property type="entry name" value="CYTOCHROME P450 FAMILY"/>
    <property type="match status" value="1"/>
</dbReference>
<comment type="similarity">
    <text evidence="2">Belongs to the cytochrome P450 family.</text>
</comment>
<dbReference type="InterPro" id="IPR036396">
    <property type="entry name" value="Cyt_P450_sf"/>
</dbReference>
<keyword evidence="5" id="KW-1133">Transmembrane helix</keyword>
<feature type="transmembrane region" description="Helical" evidence="5">
    <location>
        <begin position="147"/>
        <end position="164"/>
    </location>
</feature>
<reference evidence="6" key="1">
    <citation type="submission" date="2023-07" db="EMBL/GenBank/DDBJ databases">
        <authorList>
            <person name="Stuckert A."/>
        </authorList>
    </citation>
    <scope>NUCLEOTIDE SEQUENCE</scope>
</reference>
<organism evidence="6 7">
    <name type="scientific">Ranitomeya imitator</name>
    <name type="common">mimic poison frog</name>
    <dbReference type="NCBI Taxonomy" id="111125"/>
    <lineage>
        <taxon>Eukaryota</taxon>
        <taxon>Metazoa</taxon>
        <taxon>Chordata</taxon>
        <taxon>Craniata</taxon>
        <taxon>Vertebrata</taxon>
        <taxon>Euteleostomi</taxon>
        <taxon>Amphibia</taxon>
        <taxon>Batrachia</taxon>
        <taxon>Anura</taxon>
        <taxon>Neobatrachia</taxon>
        <taxon>Hyloidea</taxon>
        <taxon>Dendrobatidae</taxon>
        <taxon>Dendrobatinae</taxon>
        <taxon>Ranitomeya</taxon>
    </lineage>
</organism>
<evidence type="ECO:0000256" key="1">
    <source>
        <dbReference type="ARBA" id="ARBA00001971"/>
    </source>
</evidence>
<keyword evidence="4" id="KW-0408">Iron</keyword>
<dbReference type="SUPFAM" id="SSF48264">
    <property type="entry name" value="Cytochrome P450"/>
    <property type="match status" value="2"/>
</dbReference>
<keyword evidence="5" id="KW-0812">Transmembrane</keyword>
<dbReference type="InterPro" id="IPR002401">
    <property type="entry name" value="Cyt_P450_E_grp-I"/>
</dbReference>
<evidence type="ECO:0000256" key="3">
    <source>
        <dbReference type="ARBA" id="ARBA00022723"/>
    </source>
</evidence>
<keyword evidence="3" id="KW-0479">Metal-binding</keyword>
<keyword evidence="7" id="KW-1185">Reference proteome</keyword>
<evidence type="ECO:0000313" key="7">
    <source>
        <dbReference type="Proteomes" id="UP001176940"/>
    </source>
</evidence>
<dbReference type="Gene3D" id="1.10.630.10">
    <property type="entry name" value="Cytochrome P450"/>
    <property type="match status" value="2"/>
</dbReference>
<feature type="non-terminal residue" evidence="6">
    <location>
        <position position="326"/>
    </location>
</feature>
<dbReference type="EMBL" id="CAUEEQ010007822">
    <property type="protein sequence ID" value="CAJ0931589.1"/>
    <property type="molecule type" value="Genomic_DNA"/>
</dbReference>
<evidence type="ECO:0000256" key="5">
    <source>
        <dbReference type="SAM" id="Phobius"/>
    </source>
</evidence>
<comment type="cofactor">
    <cofactor evidence="1">
        <name>heme</name>
        <dbReference type="ChEBI" id="CHEBI:30413"/>
    </cofactor>
</comment>
<sequence>MANNRKYSQLGCTETLLMISRVESAQQRHRSQRLAQSHSVHRVTAAFPASAIEVSVGQRRLSPAFLFLSMPRARSPVGNRGSHAQLAKTYGPVYSIKIRVQEMVVLSGYDIVKEALVNRAEMFTDRPNIPVFMDSSKGYDLASNMELVTVLLSIIVIIFLAKAFNNQKQGKYKNFPPGPKPLPILGNILSLDMSKPHITFHQKKNLGEKMFALIFTSYLSLQLSKQYGPVFSVHIGMTKQVLLCGYDTIKDALINNADVFSDRPDTPMFTKATKDHGVVFAKGENWKVMRRFALSTLRDYGMGKRTIEEKIIEEAECLAEKFRSYE</sequence>
<dbReference type="PRINTS" id="PR00463">
    <property type="entry name" value="EP450I"/>
</dbReference>
<evidence type="ECO:0000256" key="4">
    <source>
        <dbReference type="ARBA" id="ARBA00023004"/>
    </source>
</evidence>
<dbReference type="Proteomes" id="UP001176940">
    <property type="component" value="Unassembled WGS sequence"/>
</dbReference>
<protein>
    <recommendedName>
        <fullName evidence="8">Cytochrome P450</fullName>
    </recommendedName>
</protein>
<accession>A0ABN9L7K3</accession>